<reference evidence="7" key="1">
    <citation type="submission" date="2022-10" db="EMBL/GenBank/DDBJ databases">
        <title>The complete genomes of actinobacterial strains from the NBC collection.</title>
        <authorList>
            <person name="Joergensen T.S."/>
            <person name="Alvarez Arevalo M."/>
            <person name="Sterndorff E.B."/>
            <person name="Faurdal D."/>
            <person name="Vuksanovic O."/>
            <person name="Mourched A.-S."/>
            <person name="Charusanti P."/>
            <person name="Shaw S."/>
            <person name="Blin K."/>
            <person name="Weber T."/>
        </authorList>
    </citation>
    <scope>NUCLEOTIDE SEQUENCE</scope>
    <source>
        <strain evidence="7">NBC_00283</strain>
    </source>
</reference>
<protein>
    <submittedName>
        <fullName evidence="7">FAD-dependent oxidoreductase</fullName>
    </submittedName>
</protein>
<evidence type="ECO:0000256" key="4">
    <source>
        <dbReference type="ARBA" id="ARBA00023002"/>
    </source>
</evidence>
<accession>A0ABZ1RUU6</accession>
<keyword evidence="4" id="KW-0560">Oxidoreductase</keyword>
<dbReference type="PANTHER" id="PTHR43557:SF2">
    <property type="entry name" value="RIESKE DOMAIN-CONTAINING PROTEIN-RELATED"/>
    <property type="match status" value="1"/>
</dbReference>
<dbReference type="PANTHER" id="PTHR43557">
    <property type="entry name" value="APOPTOSIS-INDUCING FACTOR 1"/>
    <property type="match status" value="1"/>
</dbReference>
<evidence type="ECO:0000256" key="1">
    <source>
        <dbReference type="ARBA" id="ARBA00001974"/>
    </source>
</evidence>
<evidence type="ECO:0000313" key="8">
    <source>
        <dbReference type="Proteomes" id="UP001432075"/>
    </source>
</evidence>
<name>A0ABZ1RUU6_9ACTN</name>
<dbReference type="InterPro" id="IPR036188">
    <property type="entry name" value="FAD/NAD-bd_sf"/>
</dbReference>
<dbReference type="Proteomes" id="UP001432075">
    <property type="component" value="Chromosome"/>
</dbReference>
<dbReference type="PRINTS" id="PR00368">
    <property type="entry name" value="FADPNR"/>
</dbReference>
<dbReference type="Pfam" id="PF14759">
    <property type="entry name" value="Reductase_C"/>
    <property type="match status" value="1"/>
</dbReference>
<dbReference type="SUPFAM" id="SSF55424">
    <property type="entry name" value="FAD/NAD-linked reductases, dimerisation (C-terminal) domain"/>
    <property type="match status" value="1"/>
</dbReference>
<keyword evidence="3" id="KW-0274">FAD</keyword>
<feature type="domain" description="Reductase C-terminal" evidence="6">
    <location>
        <begin position="319"/>
        <end position="382"/>
    </location>
</feature>
<comment type="cofactor">
    <cofactor evidence="1">
        <name>FAD</name>
        <dbReference type="ChEBI" id="CHEBI:57692"/>
    </cofactor>
</comment>
<dbReference type="InterPro" id="IPR050446">
    <property type="entry name" value="FAD-oxidoreductase/Apoptosis"/>
</dbReference>
<dbReference type="InterPro" id="IPR028202">
    <property type="entry name" value="Reductase_C"/>
</dbReference>
<dbReference type="Pfam" id="PF07992">
    <property type="entry name" value="Pyr_redox_2"/>
    <property type="match status" value="1"/>
</dbReference>
<dbReference type="InterPro" id="IPR016156">
    <property type="entry name" value="FAD/NAD-linked_Rdtase_dimer_sf"/>
</dbReference>
<keyword evidence="8" id="KW-1185">Reference proteome</keyword>
<keyword evidence="2" id="KW-0285">Flavoprotein</keyword>
<dbReference type="EMBL" id="CP108057">
    <property type="protein sequence ID" value="WUO50151.1"/>
    <property type="molecule type" value="Genomic_DNA"/>
</dbReference>
<evidence type="ECO:0000259" key="5">
    <source>
        <dbReference type="Pfam" id="PF07992"/>
    </source>
</evidence>
<gene>
    <name evidence="7" type="ORF">OHU17_32340</name>
</gene>
<dbReference type="Gene3D" id="3.30.390.30">
    <property type="match status" value="1"/>
</dbReference>
<dbReference type="RefSeq" id="WP_073794497.1">
    <property type="nucleotide sequence ID" value="NZ_BMVE01000010.1"/>
</dbReference>
<evidence type="ECO:0000256" key="2">
    <source>
        <dbReference type="ARBA" id="ARBA00022630"/>
    </source>
</evidence>
<sequence>MPEPYVVVGTGIAGANAALTLRAEGYAGDLVLIGEEPELPYRRPPLSKEILSGAQPPSRSLLRPASSWAEQDIELRTGTAVTALRPAERTLVLDDGSPLRYDRLLLATGGRPRHLPGTEGLAGVHRLRTLADARDLRAALIDGGPVLVVGAGLIGLEVAATASGMGCEVTVTETEAHPLRRVLPAAIADAVTGLHRARGVDVRTGVRLERFERQGDFVVATDARGAALSARTVVVAVGMAPDTDLAERAGLKVDDGIVVDAFGETSVPGIYAAGDVARRPARADGGSCRVEHWTNAQDHGAAVARSMLGVPTPHTPVPWFWTHQYGTNIQAAGHPQGPGTLTVEGDLEALDFTALLHHEDRLTGVVCAGRAREFKALRTRLDAT</sequence>
<dbReference type="InterPro" id="IPR023753">
    <property type="entry name" value="FAD/NAD-binding_dom"/>
</dbReference>
<organism evidence="7 8">
    <name type="scientific">Streptomyces goshikiensis</name>
    <dbReference type="NCBI Taxonomy" id="1942"/>
    <lineage>
        <taxon>Bacteria</taxon>
        <taxon>Bacillati</taxon>
        <taxon>Actinomycetota</taxon>
        <taxon>Actinomycetes</taxon>
        <taxon>Kitasatosporales</taxon>
        <taxon>Streptomycetaceae</taxon>
        <taxon>Streptomyces</taxon>
    </lineage>
</organism>
<dbReference type="Gene3D" id="3.50.50.60">
    <property type="entry name" value="FAD/NAD(P)-binding domain"/>
    <property type="match status" value="2"/>
</dbReference>
<dbReference type="PRINTS" id="PR00411">
    <property type="entry name" value="PNDRDTASEI"/>
</dbReference>
<evidence type="ECO:0000313" key="7">
    <source>
        <dbReference type="EMBL" id="WUO50151.1"/>
    </source>
</evidence>
<feature type="domain" description="FAD/NAD(P)-binding" evidence="5">
    <location>
        <begin position="5"/>
        <end position="300"/>
    </location>
</feature>
<evidence type="ECO:0000256" key="3">
    <source>
        <dbReference type="ARBA" id="ARBA00022827"/>
    </source>
</evidence>
<evidence type="ECO:0000259" key="6">
    <source>
        <dbReference type="Pfam" id="PF14759"/>
    </source>
</evidence>
<dbReference type="SUPFAM" id="SSF51905">
    <property type="entry name" value="FAD/NAD(P)-binding domain"/>
    <property type="match status" value="2"/>
</dbReference>
<proteinExistence type="predicted"/>